<dbReference type="InterPro" id="IPR036628">
    <property type="entry name" value="Clp_N_dom_sf"/>
</dbReference>
<dbReference type="InterPro" id="IPR004176">
    <property type="entry name" value="Clp_R_N"/>
</dbReference>
<dbReference type="GO" id="GO:0006508">
    <property type="term" value="P:proteolysis"/>
    <property type="evidence" value="ECO:0007669"/>
    <property type="project" value="UniProtKB-KW"/>
</dbReference>
<accession>A0A7X0LQE2</accession>
<evidence type="ECO:0000259" key="2">
    <source>
        <dbReference type="PROSITE" id="PS51903"/>
    </source>
</evidence>
<feature type="domain" description="Clp R" evidence="2">
    <location>
        <begin position="3"/>
        <end position="201"/>
    </location>
</feature>
<keyword evidence="3" id="KW-0547">Nucleotide-binding</keyword>
<dbReference type="Pfam" id="PF02861">
    <property type="entry name" value="Clp_N"/>
    <property type="match status" value="2"/>
</dbReference>
<dbReference type="GO" id="GO:0008233">
    <property type="term" value="F:peptidase activity"/>
    <property type="evidence" value="ECO:0007669"/>
    <property type="project" value="UniProtKB-KW"/>
</dbReference>
<dbReference type="PROSITE" id="PS51903">
    <property type="entry name" value="CLP_R"/>
    <property type="match status" value="1"/>
</dbReference>
<gene>
    <name evidence="3" type="ORF">HNQ79_004019</name>
</gene>
<dbReference type="GO" id="GO:0005524">
    <property type="term" value="F:ATP binding"/>
    <property type="evidence" value="ECO:0007669"/>
    <property type="project" value="UniProtKB-KW"/>
</dbReference>
<protein>
    <submittedName>
        <fullName evidence="3">ATP-dependent Clp protease ATP-binding subunit ClpA</fullName>
    </submittedName>
</protein>
<organism evidence="3 4">
    <name type="scientific">Streptomyces candidus</name>
    <dbReference type="NCBI Taxonomy" id="67283"/>
    <lineage>
        <taxon>Bacteria</taxon>
        <taxon>Bacillati</taxon>
        <taxon>Actinomycetota</taxon>
        <taxon>Actinomycetes</taxon>
        <taxon>Kitasatosporales</taxon>
        <taxon>Streptomycetaceae</taxon>
        <taxon>Streptomyces</taxon>
    </lineage>
</organism>
<evidence type="ECO:0000313" key="4">
    <source>
        <dbReference type="Proteomes" id="UP000540423"/>
    </source>
</evidence>
<name>A0A7X0LQE2_9ACTN</name>
<proteinExistence type="predicted"/>
<sequence>MMFERFTESARRTVTGAVAQAERLDHPEVTEEHLLLSLLDTAEARALFAFTALGLRDRREEIEAALADARRRGGLSKAETDALFDLGIDVDAIVRKVEETHGEGAMAGARRNAGDDLPPREATRVRGRLRRKLLDHRPFTPEAKKVLEQSLKVALGRGDKHIGEEHLLLALTVRPGVVSEVLKDFGAGYGDAERAMFGEPR</sequence>
<keyword evidence="3" id="KW-0378">Hydrolase</keyword>
<dbReference type="Gene3D" id="1.10.1780.10">
    <property type="entry name" value="Clp, N-terminal domain"/>
    <property type="match status" value="1"/>
</dbReference>
<keyword evidence="3" id="KW-0067">ATP-binding</keyword>
<dbReference type="AlphaFoldDB" id="A0A7X0LQE2"/>
<dbReference type="EMBL" id="JACHEM010000010">
    <property type="protein sequence ID" value="MBB6437518.1"/>
    <property type="molecule type" value="Genomic_DNA"/>
</dbReference>
<keyword evidence="3" id="KW-0645">Protease</keyword>
<evidence type="ECO:0000313" key="3">
    <source>
        <dbReference type="EMBL" id="MBB6437518.1"/>
    </source>
</evidence>
<keyword evidence="1" id="KW-0677">Repeat</keyword>
<keyword evidence="4" id="KW-1185">Reference proteome</keyword>
<dbReference type="Proteomes" id="UP000540423">
    <property type="component" value="Unassembled WGS sequence"/>
</dbReference>
<comment type="caution">
    <text evidence="3">The sequence shown here is derived from an EMBL/GenBank/DDBJ whole genome shotgun (WGS) entry which is preliminary data.</text>
</comment>
<dbReference type="SUPFAM" id="SSF81923">
    <property type="entry name" value="Double Clp-N motif"/>
    <property type="match status" value="2"/>
</dbReference>
<evidence type="ECO:0000256" key="1">
    <source>
        <dbReference type="PROSITE-ProRule" id="PRU01251"/>
    </source>
</evidence>
<reference evidence="3 4" key="1">
    <citation type="submission" date="2020-08" db="EMBL/GenBank/DDBJ databases">
        <title>Genomic Encyclopedia of Type Strains, Phase IV (KMG-IV): sequencing the most valuable type-strain genomes for metagenomic binning, comparative biology and taxonomic classification.</title>
        <authorList>
            <person name="Goeker M."/>
        </authorList>
    </citation>
    <scope>NUCLEOTIDE SEQUENCE [LARGE SCALE GENOMIC DNA]</scope>
    <source>
        <strain evidence="3 4">DSM 40141</strain>
    </source>
</reference>